<dbReference type="STRING" id="1121365.GCA_000375365_01415"/>
<feature type="transmembrane region" description="Helical" evidence="6">
    <location>
        <begin position="149"/>
        <end position="165"/>
    </location>
</feature>
<feature type="transmembrane region" description="Helical" evidence="6">
    <location>
        <begin position="85"/>
        <end position="106"/>
    </location>
</feature>
<name>A0A2N0X7Z3_9CORY</name>
<comment type="caution">
    <text evidence="8">The sequence shown here is derived from an EMBL/GenBank/DDBJ whole genome shotgun (WGS) entry which is preliminary data.</text>
</comment>
<sequence length="808" mass="85287">MGGRMIRRCALGAPWAACMILTMWVLHCAAPHGALALRGARGVGQWQLLSAGLTTGSVRGLLLASAAVAALIVPAERILGTTRAIAVAAAAHLASVALGLGVARVLAAQGFHRWGGDLLHASLLSPVSWLCGTAAFASTAMPLLWRRRIGVWLVVLCATLVLFSGSLADVVAASSTALGLAAGAVAHGRSRRHLGSVREVRVLVGTLLVAVACGPVVASANPGSASPLAAVGSLAWLPARAGYEVALACRGGQGGHGILGGLGGHACREAVAAAQQAGVGPSLANLVPLAVQAVIVAGLFKGRRLAWWLALLSQAAAICALGTQMWVLHREAPHAASPVNLAAVCLPWLCGLAVLLATRRHFRVSVSARRARRFGVAMAGALAGTSALWLAASALLRLPLSAQWALLPLRYLPPALAPFFPPGLAAGRPAAWLLHEWVGAVFGFFAAIALYHLLMSVPDEGNVQDRERARGLLTHGDHLQAMTLWEGNRYWFGWCEGREGYVAYRVHRGVAVTVGEPVGGPGLVAGFEAFAASRGWTVAWYSVGADFAHALPDHQRIHVAEEAVLPTERAEFRGKRFQNVRTARNRAAKEGIEVHWTTWEEAGMGLRQRIAELSEEWLAGKELPEMGFTLGTLAELSAPGTRLLVAEDAEGRLHAVTSWLPVYERGELVGLTLDFLRRDAAGFKSAVELLISQALIDAAGQGLGWISLSGAPLARTTPAEGLVDQALDRVGSSMEPFYGFRSLAASKHKFHPEYHPWYVLCRDELALPSVALAVSQCYLPQLRAGQATRLLRMWLSAALVRGGQGGSS</sequence>
<dbReference type="PANTHER" id="PTHR34697:SF2">
    <property type="entry name" value="PHOSPHATIDYLGLYCEROL LYSYLTRANSFERASE"/>
    <property type="match status" value="1"/>
</dbReference>
<feature type="transmembrane region" description="Helical" evidence="6">
    <location>
        <begin position="118"/>
        <end position="137"/>
    </location>
</feature>
<evidence type="ECO:0000259" key="7">
    <source>
        <dbReference type="Pfam" id="PF09924"/>
    </source>
</evidence>
<evidence type="ECO:0000256" key="5">
    <source>
        <dbReference type="ARBA" id="ARBA00023136"/>
    </source>
</evidence>
<feature type="transmembrane region" description="Helical" evidence="6">
    <location>
        <begin position="283"/>
        <end position="300"/>
    </location>
</feature>
<feature type="transmembrane region" description="Helical" evidence="6">
    <location>
        <begin position="432"/>
        <end position="454"/>
    </location>
</feature>
<keyword evidence="4 6" id="KW-1133">Transmembrane helix</keyword>
<protein>
    <recommendedName>
        <fullName evidence="7">Phosphatidylglycerol lysyltransferase C-terminal domain-containing protein</fullName>
    </recommendedName>
</protein>
<dbReference type="GO" id="GO:0005886">
    <property type="term" value="C:plasma membrane"/>
    <property type="evidence" value="ECO:0007669"/>
    <property type="project" value="UniProtKB-SubCell"/>
</dbReference>
<evidence type="ECO:0000313" key="9">
    <source>
        <dbReference type="Proteomes" id="UP000233249"/>
    </source>
</evidence>
<evidence type="ECO:0000313" key="8">
    <source>
        <dbReference type="EMBL" id="PKF68799.1"/>
    </source>
</evidence>
<dbReference type="EMBL" id="PJAF01000012">
    <property type="protein sequence ID" value="PKF68799.1"/>
    <property type="molecule type" value="Genomic_DNA"/>
</dbReference>
<dbReference type="Proteomes" id="UP000233249">
    <property type="component" value="Unassembled WGS sequence"/>
</dbReference>
<feature type="transmembrane region" description="Helical" evidence="6">
    <location>
        <begin position="374"/>
        <end position="396"/>
    </location>
</feature>
<evidence type="ECO:0000256" key="3">
    <source>
        <dbReference type="ARBA" id="ARBA00022692"/>
    </source>
</evidence>
<gene>
    <name evidence="8" type="ORF">CXB45_05455</name>
</gene>
<dbReference type="InterPro" id="IPR051211">
    <property type="entry name" value="PG_lysyltransferase"/>
</dbReference>
<reference evidence="8 9" key="1">
    <citation type="submission" date="2017-12" db="EMBL/GenBank/DDBJ databases">
        <title>Corynebacterium mastitidis 16-1433 Genome.</title>
        <authorList>
            <person name="Gulvik C.A."/>
        </authorList>
    </citation>
    <scope>NUCLEOTIDE SEQUENCE [LARGE SCALE GENOMIC DNA]</scope>
    <source>
        <strain evidence="8 9">16-1433</strain>
    </source>
</reference>
<evidence type="ECO:0000256" key="4">
    <source>
        <dbReference type="ARBA" id="ARBA00022989"/>
    </source>
</evidence>
<feature type="transmembrane region" description="Helical" evidence="6">
    <location>
        <begin position="339"/>
        <end position="362"/>
    </location>
</feature>
<dbReference type="GO" id="GO:0055091">
    <property type="term" value="P:phospholipid homeostasis"/>
    <property type="evidence" value="ECO:0007669"/>
    <property type="project" value="TreeGrafter"/>
</dbReference>
<evidence type="ECO:0000256" key="1">
    <source>
        <dbReference type="ARBA" id="ARBA00004651"/>
    </source>
</evidence>
<dbReference type="GO" id="GO:0016755">
    <property type="term" value="F:aminoacyltransferase activity"/>
    <property type="evidence" value="ECO:0007669"/>
    <property type="project" value="TreeGrafter"/>
</dbReference>
<keyword evidence="3 6" id="KW-0812">Transmembrane</keyword>
<organism evidence="8 9">
    <name type="scientific">Corynebacterium mastitidis</name>
    <dbReference type="NCBI Taxonomy" id="161890"/>
    <lineage>
        <taxon>Bacteria</taxon>
        <taxon>Bacillati</taxon>
        <taxon>Actinomycetota</taxon>
        <taxon>Actinomycetes</taxon>
        <taxon>Mycobacteriales</taxon>
        <taxon>Corynebacteriaceae</taxon>
        <taxon>Corynebacterium</taxon>
    </lineage>
</organism>
<dbReference type="AlphaFoldDB" id="A0A2N0X7Z3"/>
<keyword evidence="2" id="KW-1003">Cell membrane</keyword>
<accession>A0A2N0X7Z3</accession>
<feature type="transmembrane region" description="Helical" evidence="6">
    <location>
        <begin position="46"/>
        <end position="73"/>
    </location>
</feature>
<dbReference type="SUPFAM" id="SSF55729">
    <property type="entry name" value="Acyl-CoA N-acyltransferases (Nat)"/>
    <property type="match status" value="1"/>
</dbReference>
<comment type="subcellular location">
    <subcellularLocation>
        <location evidence="1">Cell membrane</location>
        <topology evidence="1">Multi-pass membrane protein</topology>
    </subcellularLocation>
</comment>
<feature type="transmembrane region" description="Helical" evidence="6">
    <location>
        <begin position="307"/>
        <end position="327"/>
    </location>
</feature>
<dbReference type="Pfam" id="PF09924">
    <property type="entry name" value="LPG_synthase_C"/>
    <property type="match status" value="1"/>
</dbReference>
<proteinExistence type="predicted"/>
<dbReference type="PANTHER" id="PTHR34697">
    <property type="entry name" value="PHOSPHATIDYLGLYCEROL LYSYLTRANSFERASE"/>
    <property type="match status" value="1"/>
</dbReference>
<evidence type="ECO:0000256" key="2">
    <source>
        <dbReference type="ARBA" id="ARBA00022475"/>
    </source>
</evidence>
<keyword evidence="5 6" id="KW-0472">Membrane</keyword>
<evidence type="ECO:0000256" key="6">
    <source>
        <dbReference type="SAM" id="Phobius"/>
    </source>
</evidence>
<dbReference type="InterPro" id="IPR016181">
    <property type="entry name" value="Acyl_CoA_acyltransferase"/>
</dbReference>
<dbReference type="InterPro" id="IPR024320">
    <property type="entry name" value="LPG_synthase_C"/>
</dbReference>
<feature type="domain" description="Phosphatidylglycerol lysyltransferase C-terminal" evidence="7">
    <location>
        <begin position="475"/>
        <end position="760"/>
    </location>
</feature>